<dbReference type="GO" id="GO:0006888">
    <property type="term" value="P:endoplasmic reticulum to Golgi vesicle-mediated transport"/>
    <property type="evidence" value="ECO:0007669"/>
    <property type="project" value="TreeGrafter"/>
</dbReference>
<evidence type="ECO:0000256" key="13">
    <source>
        <dbReference type="ARBA" id="ARBA00025582"/>
    </source>
</evidence>
<evidence type="ECO:0000256" key="11">
    <source>
        <dbReference type="ARBA" id="ARBA00023136"/>
    </source>
</evidence>
<dbReference type="Gene3D" id="1.25.40.10">
    <property type="entry name" value="Tetratricopeptide repeat domain"/>
    <property type="match status" value="1"/>
</dbReference>
<dbReference type="GO" id="GO:0000139">
    <property type="term" value="C:Golgi membrane"/>
    <property type="evidence" value="ECO:0007669"/>
    <property type="project" value="UniProtKB-SubCell"/>
</dbReference>
<dbReference type="OrthoDB" id="310217at2759"/>
<reference evidence="15" key="1">
    <citation type="journal article" date="2019" name="bioRxiv">
        <title>The Genome of the Zebra Mussel, Dreissena polymorpha: A Resource for Invasive Species Research.</title>
        <authorList>
            <person name="McCartney M.A."/>
            <person name="Auch B."/>
            <person name="Kono T."/>
            <person name="Mallez S."/>
            <person name="Zhang Y."/>
            <person name="Obille A."/>
            <person name="Becker A."/>
            <person name="Abrahante J.E."/>
            <person name="Garbe J."/>
            <person name="Badalamenti J.P."/>
            <person name="Herman A."/>
            <person name="Mangelson H."/>
            <person name="Liachko I."/>
            <person name="Sullivan S."/>
            <person name="Sone E.D."/>
            <person name="Koren S."/>
            <person name="Silverstein K.A.T."/>
            <person name="Beckman K.B."/>
            <person name="Gohl D.M."/>
        </authorList>
    </citation>
    <scope>NUCLEOTIDE SEQUENCE</scope>
    <source>
        <strain evidence="15">Duluth1</strain>
        <tissue evidence="15">Whole animal</tissue>
    </source>
</reference>
<dbReference type="Pfam" id="PF04733">
    <property type="entry name" value="Coatomer_E"/>
    <property type="match status" value="1"/>
</dbReference>
<keyword evidence="7 14" id="KW-0963">Cytoplasm</keyword>
<dbReference type="GO" id="GO:0005198">
    <property type="term" value="F:structural molecule activity"/>
    <property type="evidence" value="ECO:0007669"/>
    <property type="project" value="UniProtKB-UniRule"/>
</dbReference>
<dbReference type="GO" id="GO:0015031">
    <property type="term" value="P:protein transport"/>
    <property type="evidence" value="ECO:0007669"/>
    <property type="project" value="UniProtKB-UniRule"/>
</dbReference>
<comment type="subcellular location">
    <subcellularLocation>
        <location evidence="2">Cytoplasmic vesicle</location>
        <location evidence="2">COPI-coated vesicle membrane</location>
        <topology evidence="2">Peripheral membrane protein</topology>
        <orientation evidence="2">Cytoplasmic side</orientation>
    </subcellularLocation>
    <subcellularLocation>
        <location evidence="1">Golgi apparatus membrane</location>
        <topology evidence="1">Peripheral membrane protein</topology>
        <orientation evidence="1">Cytoplasmic side</orientation>
    </subcellularLocation>
</comment>
<proteinExistence type="inferred from homology"/>
<name>A0A9D4BYP7_DREPO</name>
<dbReference type="Proteomes" id="UP000828390">
    <property type="component" value="Unassembled WGS sequence"/>
</dbReference>
<dbReference type="FunFam" id="1.25.40.10:FF:000140">
    <property type="entry name" value="Coatomer subunit epsilon"/>
    <property type="match status" value="1"/>
</dbReference>
<accession>A0A9D4BYP7</accession>
<gene>
    <name evidence="15" type="ORF">DPMN_073255</name>
</gene>
<evidence type="ECO:0000313" key="15">
    <source>
        <dbReference type="EMBL" id="KAH3713462.1"/>
    </source>
</evidence>
<dbReference type="EMBL" id="JAIWYP010000014">
    <property type="protein sequence ID" value="KAH3713462.1"/>
    <property type="molecule type" value="Genomic_DNA"/>
</dbReference>
<evidence type="ECO:0000256" key="7">
    <source>
        <dbReference type="ARBA" id="ARBA00022490"/>
    </source>
</evidence>
<dbReference type="InterPro" id="IPR019734">
    <property type="entry name" value="TPR_rpt"/>
</dbReference>
<comment type="subunit">
    <text evidence="4">Oligomeric complex that consists of at least the alpha, beta, beta', gamma, delta, epsilon and zeta subunits.</text>
</comment>
<evidence type="ECO:0000256" key="2">
    <source>
        <dbReference type="ARBA" id="ARBA00004347"/>
    </source>
</evidence>
<dbReference type="AlphaFoldDB" id="A0A9D4BYP7"/>
<keyword evidence="10 14" id="KW-0333">Golgi apparatus</keyword>
<protein>
    <recommendedName>
        <fullName evidence="5 14">Coatomer subunit epsilon</fullName>
    </recommendedName>
</protein>
<dbReference type="SMART" id="SM00028">
    <property type="entry name" value="TPR"/>
    <property type="match status" value="1"/>
</dbReference>
<evidence type="ECO:0000256" key="9">
    <source>
        <dbReference type="ARBA" id="ARBA00022927"/>
    </source>
</evidence>
<evidence type="ECO:0000256" key="12">
    <source>
        <dbReference type="ARBA" id="ARBA00023329"/>
    </source>
</evidence>
<evidence type="ECO:0000256" key="10">
    <source>
        <dbReference type="ARBA" id="ARBA00023034"/>
    </source>
</evidence>
<dbReference type="InterPro" id="IPR006822">
    <property type="entry name" value="Coatomer_esu"/>
</dbReference>
<keyword evidence="12 14" id="KW-0968">Cytoplasmic vesicle</keyword>
<comment type="caution">
    <text evidence="15">The sequence shown here is derived from an EMBL/GenBank/DDBJ whole genome shotgun (WGS) entry which is preliminary data.</text>
</comment>
<evidence type="ECO:0000256" key="14">
    <source>
        <dbReference type="PIRNR" id="PIRNR016478"/>
    </source>
</evidence>
<keyword evidence="9 14" id="KW-0653">Protein transport</keyword>
<dbReference type="SUPFAM" id="SSF48452">
    <property type="entry name" value="TPR-like"/>
    <property type="match status" value="1"/>
</dbReference>
<reference evidence="15" key="2">
    <citation type="submission" date="2020-11" db="EMBL/GenBank/DDBJ databases">
        <authorList>
            <person name="McCartney M.A."/>
            <person name="Auch B."/>
            <person name="Kono T."/>
            <person name="Mallez S."/>
            <person name="Becker A."/>
            <person name="Gohl D.M."/>
            <person name="Silverstein K.A.T."/>
            <person name="Koren S."/>
            <person name="Bechman K.B."/>
            <person name="Herman A."/>
            <person name="Abrahante J.E."/>
            <person name="Garbe J."/>
        </authorList>
    </citation>
    <scope>NUCLEOTIDE SEQUENCE</scope>
    <source>
        <strain evidence="15">Duluth1</strain>
        <tissue evidence="15">Whole animal</tissue>
    </source>
</reference>
<keyword evidence="8 14" id="KW-0931">ER-Golgi transport</keyword>
<dbReference type="PIRSF" id="PIRSF016478">
    <property type="entry name" value="Coatomer_esu"/>
    <property type="match status" value="1"/>
</dbReference>
<evidence type="ECO:0000256" key="8">
    <source>
        <dbReference type="ARBA" id="ARBA00022892"/>
    </source>
</evidence>
<evidence type="ECO:0000313" key="16">
    <source>
        <dbReference type="Proteomes" id="UP000828390"/>
    </source>
</evidence>
<comment type="similarity">
    <text evidence="3 14">Belongs to the COPE family.</text>
</comment>
<evidence type="ECO:0000256" key="4">
    <source>
        <dbReference type="ARBA" id="ARBA00011775"/>
    </source>
</evidence>
<dbReference type="InterPro" id="IPR011990">
    <property type="entry name" value="TPR-like_helical_dom_sf"/>
</dbReference>
<evidence type="ECO:0000256" key="1">
    <source>
        <dbReference type="ARBA" id="ARBA00004255"/>
    </source>
</evidence>
<keyword evidence="6 14" id="KW-0813">Transport</keyword>
<evidence type="ECO:0000256" key="3">
    <source>
        <dbReference type="ARBA" id="ARBA00008827"/>
    </source>
</evidence>
<evidence type="ECO:0000256" key="6">
    <source>
        <dbReference type="ARBA" id="ARBA00022448"/>
    </source>
</evidence>
<dbReference type="GO" id="GO:0006891">
    <property type="term" value="P:intra-Golgi vesicle-mediated transport"/>
    <property type="evidence" value="ECO:0007669"/>
    <property type="project" value="TreeGrafter"/>
</dbReference>
<keyword evidence="11 14" id="KW-0472">Membrane</keyword>
<organism evidence="15 16">
    <name type="scientific">Dreissena polymorpha</name>
    <name type="common">Zebra mussel</name>
    <name type="synonym">Mytilus polymorpha</name>
    <dbReference type="NCBI Taxonomy" id="45954"/>
    <lineage>
        <taxon>Eukaryota</taxon>
        <taxon>Metazoa</taxon>
        <taxon>Spiralia</taxon>
        <taxon>Lophotrochozoa</taxon>
        <taxon>Mollusca</taxon>
        <taxon>Bivalvia</taxon>
        <taxon>Autobranchia</taxon>
        <taxon>Heteroconchia</taxon>
        <taxon>Euheterodonta</taxon>
        <taxon>Imparidentia</taxon>
        <taxon>Neoheterodontei</taxon>
        <taxon>Myida</taxon>
        <taxon>Dreissenoidea</taxon>
        <taxon>Dreissenidae</taxon>
        <taxon>Dreissena</taxon>
    </lineage>
</organism>
<dbReference type="GO" id="GO:0030126">
    <property type="term" value="C:COPI vesicle coat"/>
    <property type="evidence" value="ECO:0007669"/>
    <property type="project" value="TreeGrafter"/>
</dbReference>
<keyword evidence="16" id="KW-1185">Reference proteome</keyword>
<dbReference type="PANTHER" id="PTHR10805:SF0">
    <property type="entry name" value="COATOMER SUBUNIT EPSILON"/>
    <property type="match status" value="1"/>
</dbReference>
<evidence type="ECO:0000256" key="5">
    <source>
        <dbReference type="ARBA" id="ARBA00015828"/>
    </source>
</evidence>
<dbReference type="GO" id="GO:0006890">
    <property type="term" value="P:retrograde vesicle-mediated transport, Golgi to endoplasmic reticulum"/>
    <property type="evidence" value="ECO:0007669"/>
    <property type="project" value="UniProtKB-UniRule"/>
</dbReference>
<sequence>MADKETVDELFEIKTNFYIGNYQQCINEAQRIKPSNPDVRTEKDVLLYRAYIAQKKYGVVLDEIKPSHPQELLAVRKFAEFLANESQRDKIVRDLDSKMGSSVDVSNSTFLLMAASIYFHDQNYDAALRILHSSESIECMALTVQILLKLDRVDLAKKELKRMQDTDEDSILTQLANGWFNLAVGGEKFQDAYYIFQEMGDKFASTPLLLNNQAACYMGQGRFEDAEGCLQEALDKDSNNPETLVNLIVLSQHLGKAPEVSSRYISQLKDSHRNHPFVKDYLHKESEFDRVCQNYSASVLA</sequence>
<comment type="function">
    <text evidence="13 14">The coatomer is a cytosolic protein complex that binds to dilysine motifs and reversibly associates with Golgi non-clathrin-coated vesicles, which further mediate biosynthetic protein transport from the ER, via the Golgi up to the trans Golgi network. The coatomer complex is required for budding from Golgi membranes, and is essential for the retrograde Golgi-to-ER transport of dilysine-tagged proteins.</text>
</comment>
<dbReference type="PANTHER" id="PTHR10805">
    <property type="entry name" value="COATOMER SUBUNIT EPSILON"/>
    <property type="match status" value="1"/>
</dbReference>